<comment type="caution">
    <text evidence="2">The sequence shown here is derived from an EMBL/GenBank/DDBJ whole genome shotgun (WGS) entry which is preliminary data.</text>
</comment>
<evidence type="ECO:0000313" key="2">
    <source>
        <dbReference type="EMBL" id="MBU9765490.1"/>
    </source>
</evidence>
<gene>
    <name evidence="2" type="ORF">FR943_16745</name>
</gene>
<proteinExistence type="predicted"/>
<sequence length="166" mass="17855">MSESAGHELSTYTSRVAAIRTILAKHLPLEGLIQNNRLANPISPSDCLSASWATEVAAVPILTLAILPVTDVAAEISELRCSAELMLDTAEVPRAAPDEFAVVQRQLSSIWMIVGHCEVYLAHRGIAPETLIEAATEIGRSVSCAPYTDDYEPPPLPPGSEHSSRR</sequence>
<dbReference type="EMBL" id="VOMB01000020">
    <property type="protein sequence ID" value="MBU9765490.1"/>
    <property type="molecule type" value="Genomic_DNA"/>
</dbReference>
<evidence type="ECO:0000256" key="1">
    <source>
        <dbReference type="SAM" id="MobiDB-lite"/>
    </source>
</evidence>
<dbReference type="RefSeq" id="WP_217159144.1">
    <property type="nucleotide sequence ID" value="NZ_VOMB01000020.1"/>
</dbReference>
<dbReference type="Proteomes" id="UP000812982">
    <property type="component" value="Unassembled WGS sequence"/>
</dbReference>
<name>A0ABS6KPL8_9MYCO</name>
<organism evidence="2 3">
    <name type="scientific">[Mycobacterium] fortunisiensis</name>
    <dbReference type="NCBI Taxonomy" id="2600579"/>
    <lineage>
        <taxon>Bacteria</taxon>
        <taxon>Bacillati</taxon>
        <taxon>Actinomycetota</taxon>
        <taxon>Actinomycetes</taxon>
        <taxon>Mycobacteriales</taxon>
        <taxon>Mycobacteriaceae</taxon>
        <taxon>Mycolicibacterium</taxon>
    </lineage>
</organism>
<accession>A0ABS6KPL8</accession>
<reference evidence="2 3" key="1">
    <citation type="journal article" date="2021" name="Sci. Rep.">
        <title>Phenotypic and genomic hallmarks of a novel, potentially pathogenic rapidly growing Mycobacterium species related to the Mycobacterium fortuitum complex.</title>
        <authorList>
            <person name="Gharbi R."/>
            <person name="Khanna V."/>
            <person name="Frigui W."/>
            <person name="Mhenni B."/>
            <person name="Brosch R."/>
            <person name="Mardassi H."/>
        </authorList>
    </citation>
    <scope>NUCLEOTIDE SEQUENCE [LARGE SCALE GENOMIC DNA]</scope>
    <source>
        <strain evidence="2 3">TNTM28</strain>
    </source>
</reference>
<evidence type="ECO:0000313" key="3">
    <source>
        <dbReference type="Proteomes" id="UP000812982"/>
    </source>
</evidence>
<feature type="region of interest" description="Disordered" evidence="1">
    <location>
        <begin position="145"/>
        <end position="166"/>
    </location>
</feature>
<keyword evidence="3" id="KW-1185">Reference proteome</keyword>
<protein>
    <submittedName>
        <fullName evidence="2">Uncharacterized protein</fullName>
    </submittedName>
</protein>